<protein>
    <submittedName>
        <fullName evidence="3">Thioredoxin domain-containing protein</fullName>
    </submittedName>
</protein>
<evidence type="ECO:0000313" key="4">
    <source>
        <dbReference type="Proteomes" id="UP000252189"/>
    </source>
</evidence>
<dbReference type="InterPro" id="IPR012341">
    <property type="entry name" value="6hp_glycosidase-like_sf"/>
</dbReference>
<dbReference type="PANTHER" id="PTHR42899">
    <property type="entry name" value="SPERMATOGENESIS-ASSOCIATED PROTEIN 20"/>
    <property type="match status" value="1"/>
</dbReference>
<dbReference type="Proteomes" id="UP000252189">
    <property type="component" value="Unassembled WGS sequence"/>
</dbReference>
<feature type="domain" description="Spermatogenesis-associated protein 20-like TRX" evidence="2">
    <location>
        <begin position="9"/>
        <end position="169"/>
    </location>
</feature>
<dbReference type="SUPFAM" id="SSF48208">
    <property type="entry name" value="Six-hairpin glycosidases"/>
    <property type="match status" value="1"/>
</dbReference>
<dbReference type="EMBL" id="QPHM01000001">
    <property type="protein sequence ID" value="RCU46079.1"/>
    <property type="molecule type" value="Genomic_DNA"/>
</dbReference>
<dbReference type="AlphaFoldDB" id="A0A368N9V6"/>
<feature type="region of interest" description="Disordered" evidence="1">
    <location>
        <begin position="322"/>
        <end position="343"/>
    </location>
</feature>
<dbReference type="PIRSF" id="PIRSF006402">
    <property type="entry name" value="UCP006402_thioredoxin"/>
    <property type="match status" value="1"/>
</dbReference>
<dbReference type="InterPro" id="IPR036249">
    <property type="entry name" value="Thioredoxin-like_sf"/>
</dbReference>
<feature type="region of interest" description="Disordered" evidence="1">
    <location>
        <begin position="1"/>
        <end position="27"/>
    </location>
</feature>
<dbReference type="SUPFAM" id="SSF52833">
    <property type="entry name" value="Thioredoxin-like"/>
    <property type="match status" value="1"/>
</dbReference>
<dbReference type="GO" id="GO:0005975">
    <property type="term" value="P:carbohydrate metabolic process"/>
    <property type="evidence" value="ECO:0007669"/>
    <property type="project" value="InterPro"/>
</dbReference>
<name>A0A368N9V6_9EURY</name>
<gene>
    <name evidence="3" type="ORF">DU504_01455</name>
</gene>
<sequence>MPPTPTDRNRLDEEASPYLEQHADNPVNWQPWDDEALDAAREHDVPVFLSVGYAACHWCHVMEDESFQDRDVATVLNERFVPIKVDREERPDVDSVYQTICQLVSGGGGWPLSVFLTPEGKPFYVGTYFPRDPQRGRPGFLQLLEDISTSWETDRGGIENRADQWTAAITDELESTPEQPGDPPESDVLETAAAAAIRSADRTHGGFGSGGPKFPQPRRLDLLLRASILDGDGAAGEVAGEALDAMAAGGLYDHVGGGFHRYATDREWTVPHFEKMLYDNAELPRVYFEAAAATGDDRYARVASETVAFLERELQHPEGGFYSTLDAQSATPDTRLGDGAEPADEEGAYYVWTPAEVRDAMGETAIDGVDAETAADLFCDRYGVTDGGNFEGGTTVLTVAASYADLADDHGLDVETVERTLIEARTRAFDGRANRPRPARDEKVLAGWNGLAISGIATGARTLDPALAGTATDALAFVRDHLWDADERRLSRRYKDVSEPRSEADETASRRGDVQVDGYLDDYAFLARGAFDCYQVTGEVGQLAFAVDLMRVVREEFWDEEAGTLYYTPASGEGLVTRPQELNDQSTPSSLGVAAALLDELALFVPEEGFGGMTERLLATHADRVRASPLEHASLVLAADAHARGPVELTLAADAVPASWRETLADTPLPTGVVAPRPATDADLDPWLDALGIDEIPPIWANREARGGDPTAYACRDFTCSPPRTDLDAALDWLADR</sequence>
<dbReference type="Pfam" id="PF03190">
    <property type="entry name" value="Thioredox_DsbH"/>
    <property type="match status" value="1"/>
</dbReference>
<dbReference type="InterPro" id="IPR024705">
    <property type="entry name" value="Ssp411"/>
</dbReference>
<evidence type="ECO:0000256" key="1">
    <source>
        <dbReference type="SAM" id="MobiDB-lite"/>
    </source>
</evidence>
<dbReference type="Gene3D" id="1.50.10.10">
    <property type="match status" value="1"/>
</dbReference>
<dbReference type="RefSeq" id="WP_114447631.1">
    <property type="nucleotide sequence ID" value="NZ_QPHM01000001.1"/>
</dbReference>
<reference evidence="3 4" key="1">
    <citation type="submission" date="2018-07" db="EMBL/GenBank/DDBJ databases">
        <title>Genome sequences of Haloplanus salinus JCM 18368T.</title>
        <authorList>
            <person name="Kim Y.B."/>
            <person name="Roh S.W."/>
        </authorList>
    </citation>
    <scope>NUCLEOTIDE SEQUENCE [LARGE SCALE GENOMIC DNA]</scope>
    <source>
        <strain evidence="3 4">JCM 18368</strain>
    </source>
</reference>
<dbReference type="CDD" id="cd02955">
    <property type="entry name" value="SSP411"/>
    <property type="match status" value="1"/>
</dbReference>
<organism evidence="3 4">
    <name type="scientific">Haloplanus salinus</name>
    <dbReference type="NCBI Taxonomy" id="1126245"/>
    <lineage>
        <taxon>Archaea</taxon>
        <taxon>Methanobacteriati</taxon>
        <taxon>Methanobacteriota</taxon>
        <taxon>Stenosarchaea group</taxon>
        <taxon>Halobacteria</taxon>
        <taxon>Halobacteriales</taxon>
        <taxon>Haloferacaceae</taxon>
        <taxon>Haloplanus</taxon>
    </lineage>
</organism>
<dbReference type="PANTHER" id="PTHR42899:SF1">
    <property type="entry name" value="SPERMATOGENESIS-ASSOCIATED PROTEIN 20"/>
    <property type="match status" value="1"/>
</dbReference>
<dbReference type="Gene3D" id="3.40.30.10">
    <property type="entry name" value="Glutaredoxin"/>
    <property type="match status" value="1"/>
</dbReference>
<accession>A0A368N9V6</accession>
<dbReference type="InterPro" id="IPR008928">
    <property type="entry name" value="6-hairpin_glycosidase_sf"/>
</dbReference>
<keyword evidence="4" id="KW-1185">Reference proteome</keyword>
<dbReference type="InterPro" id="IPR004879">
    <property type="entry name" value="Ssp411-like_TRX"/>
</dbReference>
<comment type="caution">
    <text evidence="3">The sequence shown here is derived from an EMBL/GenBank/DDBJ whole genome shotgun (WGS) entry which is preliminary data.</text>
</comment>
<dbReference type="OrthoDB" id="28016at2157"/>
<evidence type="ECO:0000259" key="2">
    <source>
        <dbReference type="Pfam" id="PF03190"/>
    </source>
</evidence>
<proteinExistence type="predicted"/>
<evidence type="ECO:0000313" key="3">
    <source>
        <dbReference type="EMBL" id="RCU46079.1"/>
    </source>
</evidence>